<evidence type="ECO:0000313" key="2">
    <source>
        <dbReference type="Proteomes" id="UP001597344"/>
    </source>
</evidence>
<dbReference type="EMBL" id="JBHUHY010000002">
    <property type="protein sequence ID" value="MFD2185836.1"/>
    <property type="molecule type" value="Genomic_DNA"/>
</dbReference>
<proteinExistence type="predicted"/>
<dbReference type="Proteomes" id="UP001597344">
    <property type="component" value="Unassembled WGS sequence"/>
</dbReference>
<reference evidence="2" key="1">
    <citation type="journal article" date="2019" name="Int. J. Syst. Evol. Microbiol.">
        <title>The Global Catalogue of Microorganisms (GCM) 10K type strain sequencing project: providing services to taxonomists for standard genome sequencing and annotation.</title>
        <authorList>
            <consortium name="The Broad Institute Genomics Platform"/>
            <consortium name="The Broad Institute Genome Sequencing Center for Infectious Disease"/>
            <person name="Wu L."/>
            <person name="Ma J."/>
        </authorList>
    </citation>
    <scope>NUCLEOTIDE SEQUENCE [LARGE SCALE GENOMIC DNA]</scope>
    <source>
        <strain evidence="2">DT92</strain>
    </source>
</reference>
<protein>
    <submittedName>
        <fullName evidence="1">Uncharacterized protein</fullName>
    </submittedName>
</protein>
<evidence type="ECO:0000313" key="1">
    <source>
        <dbReference type="EMBL" id="MFD2185836.1"/>
    </source>
</evidence>
<keyword evidence="2" id="KW-1185">Reference proteome</keyword>
<sequence>MFLTRVDQKGEARSSDGKEICPDEALFENYSSATGKKSDKMWLNFRHFLGNRKSQDEFYIKLSIKPTKHNA</sequence>
<comment type="caution">
    <text evidence="1">The sequence shown here is derived from an EMBL/GenBank/DDBJ whole genome shotgun (WGS) entry which is preliminary data.</text>
</comment>
<accession>A0ABW5ASZ5</accession>
<name>A0ABW5ASZ5_9FLAO</name>
<dbReference type="RefSeq" id="WP_378318804.1">
    <property type="nucleotide sequence ID" value="NZ_JBHUHY010000002.1"/>
</dbReference>
<organism evidence="1 2">
    <name type="scientific">Aquimarina celericrescens</name>
    <dbReference type="NCBI Taxonomy" id="1964542"/>
    <lineage>
        <taxon>Bacteria</taxon>
        <taxon>Pseudomonadati</taxon>
        <taxon>Bacteroidota</taxon>
        <taxon>Flavobacteriia</taxon>
        <taxon>Flavobacteriales</taxon>
        <taxon>Flavobacteriaceae</taxon>
        <taxon>Aquimarina</taxon>
    </lineage>
</organism>
<gene>
    <name evidence="1" type="ORF">ACFSJT_03465</name>
</gene>